<dbReference type="GO" id="GO:0016491">
    <property type="term" value="F:oxidoreductase activity"/>
    <property type="evidence" value="ECO:0007669"/>
    <property type="project" value="InterPro"/>
</dbReference>
<dbReference type="AlphaFoldDB" id="A0A543DQS2"/>
<evidence type="ECO:0000256" key="3">
    <source>
        <dbReference type="ARBA" id="ARBA00022490"/>
    </source>
</evidence>
<dbReference type="GO" id="GO:0005737">
    <property type="term" value="C:cytoplasm"/>
    <property type="evidence" value="ECO:0007669"/>
    <property type="project" value="UniProtKB-SubCell"/>
</dbReference>
<protein>
    <submittedName>
        <fullName evidence="8">NADPH:quinone reductase-like Zn-dependent oxidoreductase</fullName>
    </submittedName>
</protein>
<dbReference type="InterPro" id="IPR013154">
    <property type="entry name" value="ADH-like_N"/>
</dbReference>
<dbReference type="OrthoDB" id="3175656at2"/>
<evidence type="ECO:0000256" key="2">
    <source>
        <dbReference type="ARBA" id="ARBA00011881"/>
    </source>
</evidence>
<comment type="subcellular location">
    <subcellularLocation>
        <location evidence="1">Cytoplasm</location>
    </subcellularLocation>
</comment>
<feature type="domain" description="Enoyl reductase (ER)" evidence="7">
    <location>
        <begin position="16"/>
        <end position="347"/>
    </location>
</feature>
<dbReference type="InterPro" id="IPR002364">
    <property type="entry name" value="Quin_OxRdtase/zeta-crystal_CS"/>
</dbReference>
<dbReference type="PANTHER" id="PTHR44154:SF1">
    <property type="entry name" value="QUINONE OXIDOREDUCTASE"/>
    <property type="match status" value="1"/>
</dbReference>
<dbReference type="SUPFAM" id="SSF50129">
    <property type="entry name" value="GroES-like"/>
    <property type="match status" value="1"/>
</dbReference>
<dbReference type="InterPro" id="IPR011032">
    <property type="entry name" value="GroES-like_sf"/>
</dbReference>
<accession>A0A543DQS2</accession>
<dbReference type="EMBL" id="VFPA01000002">
    <property type="protein sequence ID" value="TQM11670.1"/>
    <property type="molecule type" value="Genomic_DNA"/>
</dbReference>
<proteinExistence type="predicted"/>
<evidence type="ECO:0000259" key="7">
    <source>
        <dbReference type="SMART" id="SM00829"/>
    </source>
</evidence>
<keyword evidence="3" id="KW-0963">Cytoplasm</keyword>
<dbReference type="Pfam" id="PF08240">
    <property type="entry name" value="ADH_N"/>
    <property type="match status" value="1"/>
</dbReference>
<dbReference type="SMART" id="SM00829">
    <property type="entry name" value="PKS_ER"/>
    <property type="match status" value="1"/>
</dbReference>
<dbReference type="Gene3D" id="3.90.180.10">
    <property type="entry name" value="Medium-chain alcohol dehydrogenases, catalytic domain"/>
    <property type="match status" value="1"/>
</dbReference>
<dbReference type="InterPro" id="IPR036291">
    <property type="entry name" value="NAD(P)-bd_dom_sf"/>
</dbReference>
<name>A0A543DQS2_9PSEU</name>
<keyword evidence="9" id="KW-1185">Reference proteome</keyword>
<keyword evidence="4" id="KW-0521">NADP</keyword>
<keyword evidence="6" id="KW-0007">Acetylation</keyword>
<dbReference type="Proteomes" id="UP000315677">
    <property type="component" value="Unassembled WGS sequence"/>
</dbReference>
<dbReference type="InterPro" id="IPR013149">
    <property type="entry name" value="ADH-like_C"/>
</dbReference>
<dbReference type="PROSITE" id="PS01162">
    <property type="entry name" value="QOR_ZETA_CRYSTAL"/>
    <property type="match status" value="1"/>
</dbReference>
<evidence type="ECO:0000313" key="9">
    <source>
        <dbReference type="Proteomes" id="UP000315677"/>
    </source>
</evidence>
<gene>
    <name evidence="8" type="ORF">FB558_4238</name>
</gene>
<dbReference type="RefSeq" id="WP_142055979.1">
    <property type="nucleotide sequence ID" value="NZ_VFPA01000002.1"/>
</dbReference>
<dbReference type="Pfam" id="PF00107">
    <property type="entry name" value="ADH_zinc_N"/>
    <property type="match status" value="1"/>
</dbReference>
<reference evidence="8 9" key="1">
    <citation type="submission" date="2019-06" db="EMBL/GenBank/DDBJ databases">
        <title>Sequencing the genomes of 1000 actinobacteria strains.</title>
        <authorList>
            <person name="Klenk H.-P."/>
        </authorList>
    </citation>
    <scope>NUCLEOTIDE SEQUENCE [LARGE SCALE GENOMIC DNA]</scope>
    <source>
        <strain evidence="8 9">DSM 45301</strain>
    </source>
</reference>
<sequence length="349" mass="36593">MAVPETMRAVRITQHGGPEVLERAEVPVPTPQAGEVLVRVTAVALNNTDLWTRQGAYGRPDDPEALSGWRGPIDFPRIQGADVAGVIAGTGTGVDDGLVGRRVVVDPAIYDAAGPDADPVGLMGSERDGGYAEYVTAPAEQVHDVTRSALTDDQLATLPTAYGTALGMIERGRLREGETVLVTGASGGVGVALVQIARARGARVLAVSSGSKIESVRKAGAHEVVDRAHDVVEQVRAAAPDGIDVALDVVAGQLVGAGLPLLREGGRWVIAGALGGYDVAFDVRRLYLHNAQVIGSAMHTPSHFELLMAMARDAEIQPVIAARFPLDRAAHAQEELARRNHVGKIVLNP</sequence>
<dbReference type="InterPro" id="IPR020843">
    <property type="entry name" value="ER"/>
</dbReference>
<dbReference type="GO" id="GO:0008270">
    <property type="term" value="F:zinc ion binding"/>
    <property type="evidence" value="ECO:0007669"/>
    <property type="project" value="InterPro"/>
</dbReference>
<keyword evidence="5" id="KW-0694">RNA-binding</keyword>
<comment type="caution">
    <text evidence="8">The sequence shown here is derived from an EMBL/GenBank/DDBJ whole genome shotgun (WGS) entry which is preliminary data.</text>
</comment>
<dbReference type="GO" id="GO:0003723">
    <property type="term" value="F:RNA binding"/>
    <property type="evidence" value="ECO:0007669"/>
    <property type="project" value="UniProtKB-KW"/>
</dbReference>
<evidence type="ECO:0000256" key="5">
    <source>
        <dbReference type="ARBA" id="ARBA00022884"/>
    </source>
</evidence>
<dbReference type="SUPFAM" id="SSF51735">
    <property type="entry name" value="NAD(P)-binding Rossmann-fold domains"/>
    <property type="match status" value="1"/>
</dbReference>
<evidence type="ECO:0000256" key="6">
    <source>
        <dbReference type="ARBA" id="ARBA00022990"/>
    </source>
</evidence>
<organism evidence="8 9">
    <name type="scientific">Pseudonocardia kunmingensis</name>
    <dbReference type="NCBI Taxonomy" id="630975"/>
    <lineage>
        <taxon>Bacteria</taxon>
        <taxon>Bacillati</taxon>
        <taxon>Actinomycetota</taxon>
        <taxon>Actinomycetes</taxon>
        <taxon>Pseudonocardiales</taxon>
        <taxon>Pseudonocardiaceae</taxon>
        <taxon>Pseudonocardia</taxon>
    </lineage>
</organism>
<evidence type="ECO:0000256" key="1">
    <source>
        <dbReference type="ARBA" id="ARBA00004496"/>
    </source>
</evidence>
<comment type="subunit">
    <text evidence="2">Homotetramer.</text>
</comment>
<evidence type="ECO:0000256" key="4">
    <source>
        <dbReference type="ARBA" id="ARBA00022857"/>
    </source>
</evidence>
<dbReference type="InterPro" id="IPR051603">
    <property type="entry name" value="Zinc-ADH_QOR/CCCR"/>
</dbReference>
<dbReference type="Gene3D" id="3.40.50.720">
    <property type="entry name" value="NAD(P)-binding Rossmann-like Domain"/>
    <property type="match status" value="1"/>
</dbReference>
<dbReference type="PANTHER" id="PTHR44154">
    <property type="entry name" value="QUINONE OXIDOREDUCTASE"/>
    <property type="match status" value="1"/>
</dbReference>
<evidence type="ECO:0000313" key="8">
    <source>
        <dbReference type="EMBL" id="TQM11670.1"/>
    </source>
</evidence>